<evidence type="ECO:0000256" key="7">
    <source>
        <dbReference type="ARBA" id="ARBA00023004"/>
    </source>
</evidence>
<dbReference type="EMBL" id="JACOGI010000005">
    <property type="protein sequence ID" value="MBC3517386.1"/>
    <property type="molecule type" value="Genomic_DNA"/>
</dbReference>
<evidence type="ECO:0000256" key="1">
    <source>
        <dbReference type="ARBA" id="ARBA00022485"/>
    </source>
</evidence>
<proteinExistence type="predicted"/>
<evidence type="ECO:0000256" key="6">
    <source>
        <dbReference type="ARBA" id="ARBA00023002"/>
    </source>
</evidence>
<dbReference type="AlphaFoldDB" id="A0A8J6IRF6"/>
<evidence type="ECO:0000256" key="2">
    <source>
        <dbReference type="ARBA" id="ARBA00022490"/>
    </source>
</evidence>
<accession>A0A8J6IRF6</accession>
<dbReference type="RefSeq" id="WP_186488810.1">
    <property type="nucleotide sequence ID" value="NZ_JACOGI010000005.1"/>
</dbReference>
<keyword evidence="6" id="KW-0560">Oxidoreductase</keyword>
<keyword evidence="3" id="KW-0819">tRNA processing</keyword>
<organism evidence="10 11">
    <name type="scientific">Neobittarella massiliensis</name>
    <name type="common">ex Bilen et al. 2018</name>
    <dbReference type="NCBI Taxonomy" id="2041842"/>
    <lineage>
        <taxon>Bacteria</taxon>
        <taxon>Bacillati</taxon>
        <taxon>Bacillota</taxon>
        <taxon>Clostridia</taxon>
        <taxon>Eubacteriales</taxon>
        <taxon>Oscillospiraceae</taxon>
        <taxon>Neobittarella (ex Bilen et al. 2018)</taxon>
    </lineage>
</organism>
<gene>
    <name evidence="10" type="ORF">H8K20_13445</name>
</gene>
<dbReference type="GO" id="GO:0052693">
    <property type="term" value="F:epoxyqueuosine reductase activity"/>
    <property type="evidence" value="ECO:0007669"/>
    <property type="project" value="TreeGrafter"/>
</dbReference>
<dbReference type="Proteomes" id="UP000597668">
    <property type="component" value="Unassembled WGS sequence"/>
</dbReference>
<evidence type="ECO:0000256" key="8">
    <source>
        <dbReference type="ARBA" id="ARBA00023014"/>
    </source>
</evidence>
<feature type="domain" description="4Fe-4S ferredoxin-type" evidence="9">
    <location>
        <begin position="145"/>
        <end position="174"/>
    </location>
</feature>
<keyword evidence="4" id="KW-0479">Metal-binding</keyword>
<evidence type="ECO:0000256" key="4">
    <source>
        <dbReference type="ARBA" id="ARBA00022723"/>
    </source>
</evidence>
<reference evidence="10" key="1">
    <citation type="submission" date="2020-08" db="EMBL/GenBank/DDBJ databases">
        <authorList>
            <person name="Liu C."/>
            <person name="Sun Q."/>
        </authorList>
    </citation>
    <scope>NUCLEOTIDE SEQUENCE</scope>
    <source>
        <strain evidence="10">NSJ-65</strain>
    </source>
</reference>
<dbReference type="InterPro" id="IPR017900">
    <property type="entry name" value="4Fe4S_Fe_S_CS"/>
</dbReference>
<evidence type="ECO:0000313" key="11">
    <source>
        <dbReference type="Proteomes" id="UP000597668"/>
    </source>
</evidence>
<dbReference type="GO" id="GO:0051539">
    <property type="term" value="F:4 iron, 4 sulfur cluster binding"/>
    <property type="evidence" value="ECO:0007669"/>
    <property type="project" value="UniProtKB-KW"/>
</dbReference>
<dbReference type="InterPro" id="IPR017896">
    <property type="entry name" value="4Fe4S_Fe-S-bd"/>
</dbReference>
<dbReference type="GO" id="GO:0046872">
    <property type="term" value="F:metal ion binding"/>
    <property type="evidence" value="ECO:0007669"/>
    <property type="project" value="UniProtKB-KW"/>
</dbReference>
<dbReference type="PANTHER" id="PTHR30002">
    <property type="entry name" value="EPOXYQUEUOSINE REDUCTASE"/>
    <property type="match status" value="1"/>
</dbReference>
<dbReference type="InterPro" id="IPR004453">
    <property type="entry name" value="QueG"/>
</dbReference>
<evidence type="ECO:0000256" key="5">
    <source>
        <dbReference type="ARBA" id="ARBA00022785"/>
    </source>
</evidence>
<dbReference type="SUPFAM" id="SSF46548">
    <property type="entry name" value="alpha-helical ferredoxin"/>
    <property type="match status" value="1"/>
</dbReference>
<keyword evidence="2" id="KW-0963">Cytoplasm</keyword>
<evidence type="ECO:0000313" key="10">
    <source>
        <dbReference type="EMBL" id="MBC3517386.1"/>
    </source>
</evidence>
<keyword evidence="8" id="KW-0411">Iron-sulfur</keyword>
<name>A0A8J6IRF6_9FIRM</name>
<sequence length="276" mass="29786">MDLVEQWLRDRPGVSWGCVPVPPPAQWFACRRAGLLPSGRLWALVFCFPYAHPPAFGGNISCYAAVPDYHRVIGDQLAQLAQQLAKATGHPFIPFVDSSPLDEVALAASCGLGIVGDNGLLITRQYGSYVFIGELITSCPLPRRTAALFRAGGCLHCGACQKVCPGGAIADGAVCTDRCLSHISQKKGELTGWEQRLVAGSELLWGCDRCQLCCPMNRQASPTALPGFLKDTVATVSKEQLRPLCKTRAFGFRGPRVLERNWALQHPGPAGEVTEQ</sequence>
<comment type="caution">
    <text evidence="10">The sequence shown here is derived from an EMBL/GenBank/DDBJ whole genome shotgun (WGS) entry which is preliminary data.</text>
</comment>
<dbReference type="GO" id="GO:0008616">
    <property type="term" value="P:tRNA queuosine(34) biosynthetic process"/>
    <property type="evidence" value="ECO:0007669"/>
    <property type="project" value="UniProtKB-KW"/>
</dbReference>
<dbReference type="Pfam" id="PF13484">
    <property type="entry name" value="Fer4_16"/>
    <property type="match status" value="1"/>
</dbReference>
<protein>
    <submittedName>
        <fullName evidence="10">DUF1730 domain-containing protein</fullName>
    </submittedName>
</protein>
<dbReference type="PROSITE" id="PS00198">
    <property type="entry name" value="4FE4S_FER_1"/>
    <property type="match status" value="1"/>
</dbReference>
<dbReference type="Pfam" id="PF08331">
    <property type="entry name" value="QueG_DUF1730"/>
    <property type="match status" value="1"/>
</dbReference>
<dbReference type="PROSITE" id="PS51379">
    <property type="entry name" value="4FE4S_FER_2"/>
    <property type="match status" value="1"/>
</dbReference>
<evidence type="ECO:0000256" key="3">
    <source>
        <dbReference type="ARBA" id="ARBA00022694"/>
    </source>
</evidence>
<keyword evidence="1" id="KW-0004">4Fe-4S</keyword>
<evidence type="ECO:0000259" key="9">
    <source>
        <dbReference type="PROSITE" id="PS51379"/>
    </source>
</evidence>
<dbReference type="PANTHER" id="PTHR30002:SF4">
    <property type="entry name" value="EPOXYQUEUOSINE REDUCTASE"/>
    <property type="match status" value="1"/>
</dbReference>
<keyword evidence="7" id="KW-0408">Iron</keyword>
<keyword evidence="5" id="KW-0671">Queuosine biosynthesis</keyword>
<dbReference type="InterPro" id="IPR013542">
    <property type="entry name" value="QueG_DUF1730"/>
</dbReference>
<keyword evidence="11" id="KW-1185">Reference proteome</keyword>